<dbReference type="PROSITE" id="PS50883">
    <property type="entry name" value="EAL"/>
    <property type="match status" value="1"/>
</dbReference>
<dbReference type="GO" id="GO:0003824">
    <property type="term" value="F:catalytic activity"/>
    <property type="evidence" value="ECO:0007669"/>
    <property type="project" value="UniProtKB-ARBA"/>
</dbReference>
<protein>
    <submittedName>
        <fullName evidence="4">EAL domain-containing protein</fullName>
    </submittedName>
</protein>
<dbReference type="PANTHER" id="PTHR44757:SF2">
    <property type="entry name" value="BIOFILM ARCHITECTURE MAINTENANCE PROTEIN MBAA"/>
    <property type="match status" value="1"/>
</dbReference>
<name>A0A4Q1KL88_9SPHN</name>
<feature type="transmembrane region" description="Helical" evidence="1">
    <location>
        <begin position="264"/>
        <end position="282"/>
    </location>
</feature>
<organism evidence="4 5">
    <name type="scientific">Sphingobium fluviale</name>
    <dbReference type="NCBI Taxonomy" id="2506423"/>
    <lineage>
        <taxon>Bacteria</taxon>
        <taxon>Pseudomonadati</taxon>
        <taxon>Pseudomonadota</taxon>
        <taxon>Alphaproteobacteria</taxon>
        <taxon>Sphingomonadales</taxon>
        <taxon>Sphingomonadaceae</taxon>
        <taxon>Sphingobium</taxon>
    </lineage>
</organism>
<dbReference type="InterPro" id="IPR001633">
    <property type="entry name" value="EAL_dom"/>
</dbReference>
<evidence type="ECO:0000256" key="1">
    <source>
        <dbReference type="SAM" id="Phobius"/>
    </source>
</evidence>
<evidence type="ECO:0000313" key="5">
    <source>
        <dbReference type="Proteomes" id="UP000290958"/>
    </source>
</evidence>
<keyword evidence="1" id="KW-0812">Transmembrane</keyword>
<dbReference type="Pfam" id="PF00563">
    <property type="entry name" value="EAL"/>
    <property type="match status" value="1"/>
</dbReference>
<feature type="domain" description="GGDEF" evidence="3">
    <location>
        <begin position="334"/>
        <end position="466"/>
    </location>
</feature>
<dbReference type="Pfam" id="PF05228">
    <property type="entry name" value="CHASE4"/>
    <property type="match status" value="1"/>
</dbReference>
<dbReference type="PROSITE" id="PS50887">
    <property type="entry name" value="GGDEF"/>
    <property type="match status" value="1"/>
</dbReference>
<feature type="transmembrane region" description="Helical" evidence="1">
    <location>
        <begin position="14"/>
        <end position="33"/>
    </location>
</feature>
<evidence type="ECO:0000259" key="2">
    <source>
        <dbReference type="PROSITE" id="PS50883"/>
    </source>
</evidence>
<dbReference type="CDD" id="cd01949">
    <property type="entry name" value="GGDEF"/>
    <property type="match status" value="1"/>
</dbReference>
<proteinExistence type="predicted"/>
<evidence type="ECO:0000313" key="4">
    <source>
        <dbReference type="EMBL" id="RXR30225.1"/>
    </source>
</evidence>
<dbReference type="InterPro" id="IPR007892">
    <property type="entry name" value="CHASE4"/>
</dbReference>
<dbReference type="Gene3D" id="3.20.20.450">
    <property type="entry name" value="EAL domain"/>
    <property type="match status" value="1"/>
</dbReference>
<dbReference type="SMART" id="SM00267">
    <property type="entry name" value="GGDEF"/>
    <property type="match status" value="1"/>
</dbReference>
<dbReference type="SMART" id="SM00052">
    <property type="entry name" value="EAL"/>
    <property type="match status" value="1"/>
</dbReference>
<dbReference type="AlphaFoldDB" id="A0A4Q1KL88"/>
<dbReference type="NCBIfam" id="TIGR00254">
    <property type="entry name" value="GGDEF"/>
    <property type="match status" value="1"/>
</dbReference>
<dbReference type="InterPro" id="IPR029787">
    <property type="entry name" value="Nucleotide_cyclase"/>
</dbReference>
<reference evidence="5" key="1">
    <citation type="submission" date="2019-01" db="EMBL/GenBank/DDBJ databases">
        <title>Cytophagaceae bacterium strain CAR-16.</title>
        <authorList>
            <person name="Chen W.-M."/>
        </authorList>
    </citation>
    <scope>NUCLEOTIDE SEQUENCE [LARGE SCALE GENOMIC DNA]</scope>
    <source>
        <strain evidence="5">CHR27</strain>
    </source>
</reference>
<dbReference type="PANTHER" id="PTHR44757">
    <property type="entry name" value="DIGUANYLATE CYCLASE DGCP"/>
    <property type="match status" value="1"/>
</dbReference>
<keyword evidence="5" id="KW-1185">Reference proteome</keyword>
<evidence type="ECO:0000259" key="3">
    <source>
        <dbReference type="PROSITE" id="PS50887"/>
    </source>
</evidence>
<dbReference type="InterPro" id="IPR000160">
    <property type="entry name" value="GGDEF_dom"/>
</dbReference>
<feature type="domain" description="EAL" evidence="2">
    <location>
        <begin position="475"/>
        <end position="723"/>
    </location>
</feature>
<dbReference type="InterPro" id="IPR052155">
    <property type="entry name" value="Biofilm_reg_signaling"/>
</dbReference>
<dbReference type="InterPro" id="IPR043128">
    <property type="entry name" value="Rev_trsase/Diguanyl_cyclase"/>
</dbReference>
<dbReference type="Proteomes" id="UP000290958">
    <property type="component" value="Unassembled WGS sequence"/>
</dbReference>
<dbReference type="SUPFAM" id="SSF141868">
    <property type="entry name" value="EAL domain-like"/>
    <property type="match status" value="1"/>
</dbReference>
<dbReference type="FunFam" id="3.30.70.270:FF:000001">
    <property type="entry name" value="Diguanylate cyclase domain protein"/>
    <property type="match status" value="1"/>
</dbReference>
<keyword evidence="1" id="KW-0472">Membrane</keyword>
<comment type="caution">
    <text evidence="4">The sequence shown here is derived from an EMBL/GenBank/DDBJ whole genome shotgun (WGS) entry which is preliminary data.</text>
</comment>
<dbReference type="RefSeq" id="WP_129402977.1">
    <property type="nucleotide sequence ID" value="NZ_SBKP01000002.1"/>
</dbReference>
<dbReference type="SUPFAM" id="SSF55073">
    <property type="entry name" value="Nucleotide cyclase"/>
    <property type="match status" value="1"/>
</dbReference>
<gene>
    <name evidence="4" type="ORF">EQG66_02500</name>
</gene>
<dbReference type="EMBL" id="SBKP01000002">
    <property type="protein sequence ID" value="RXR30225.1"/>
    <property type="molecule type" value="Genomic_DNA"/>
</dbReference>
<sequence length="730" mass="81608">MKTEKRANELFRPLIMLSVVATILLLIGGYNLALRMNESAKEREQQLVANGIANKIIEVDKGAVPQTVWDDALANLEARNVEWATNNIGQFLYDTAFFQYSFVLDHEDKLFFAADTGEQAPLSIYEPFAHAMHKAIKAARTKEALRRSKGIQLGSLKDPVQYHNLVKVNGRVFLVVVSLVEPDFGTVKQRYARAPIVIAATQMNDQFLESFAQRYLLPDLKLRQVQLHDTSGVAQVDLNDDKGRYVATLEWTPGKPGTDLGLKLLAPTLIIILLFFGVMALFHRRSWRAAQQLIASEARASHLAYHDPLTGLPNRVMFFDRLGVALDQLRRNGTQIAVHCLDLDRFKEVNDTFGHQIGDELIVAASRRIAEVCRRSDTFARLSGDEFAIVQLDATPNAAARLAERIVEAISKPMELSSGRVHISCSIGVNLLSEGEVAAADALRHADLALYRSKNNGRAQYSFFEPEMDAAMRMRREIEGELREALHNGGLNMVYQPQSDRTGRIAGVEALLRWKHPERGDISPAMFVPIAEECGLISELGIYTLRESFIASRQWPGLKVAVNISAAQLRMRDFPEKVADLIKECAVDPRTFELEITEGLLLGDDPVTHGVLRELRQMGFSIALDDFGTGYSSLSYLQRYPIDKIKIDRSFVANLGIEKESAAVIQAIVKLARALKLDVIAEGVETIEQRDQLVEIGCEEIQGYFYSRPVEAARIGEMCSKQEEFIGRRA</sequence>
<dbReference type="Gene3D" id="3.30.70.270">
    <property type="match status" value="1"/>
</dbReference>
<dbReference type="Pfam" id="PF00990">
    <property type="entry name" value="GGDEF"/>
    <property type="match status" value="1"/>
</dbReference>
<dbReference type="OrthoDB" id="9814202at2"/>
<dbReference type="InterPro" id="IPR035919">
    <property type="entry name" value="EAL_sf"/>
</dbReference>
<keyword evidence="1" id="KW-1133">Transmembrane helix</keyword>
<dbReference type="CDD" id="cd01948">
    <property type="entry name" value="EAL"/>
    <property type="match status" value="1"/>
</dbReference>
<accession>A0A4Q1KL88</accession>